<accession>A0ABN2GAI1</accession>
<evidence type="ECO:0000313" key="1">
    <source>
        <dbReference type="EMBL" id="GAA1668094.1"/>
    </source>
</evidence>
<protein>
    <submittedName>
        <fullName evidence="1">Uncharacterized protein</fullName>
    </submittedName>
</protein>
<dbReference type="EMBL" id="BAAANY010000007">
    <property type="protein sequence ID" value="GAA1668094.1"/>
    <property type="molecule type" value="Genomic_DNA"/>
</dbReference>
<evidence type="ECO:0000313" key="2">
    <source>
        <dbReference type="Proteomes" id="UP001500618"/>
    </source>
</evidence>
<gene>
    <name evidence="1" type="ORF">GCM10009765_16750</name>
</gene>
<name>A0ABN2GAI1_9ACTN</name>
<sequence length="237" mass="24762">MDLPLSGAVLSVTWRLPGIDEVLAVWPDGTAWHWLLTSGEPDQRDLAGTFRTTVADGELATAGRLAERVRAAAGQSGSGPRLLVGAGDQSREVEVGSALAGELGAYAQLLRKRAVQEPVAAIRLAADVLSLPAGSSLALRFTSIGVTPVTLQLDPHRLAVEAADLWQDAPAPRMGLISSDNQLLDGLYVPASVPPGATGMLLLLAGDPPATHARVRGQLWVTGPFPDAYPLPFETTA</sequence>
<comment type="caution">
    <text evidence="1">The sequence shown here is derived from an EMBL/GenBank/DDBJ whole genome shotgun (WGS) entry which is preliminary data.</text>
</comment>
<organism evidence="1 2">
    <name type="scientific">Fodinicola feengrottensis</name>
    <dbReference type="NCBI Taxonomy" id="435914"/>
    <lineage>
        <taxon>Bacteria</taxon>
        <taxon>Bacillati</taxon>
        <taxon>Actinomycetota</taxon>
        <taxon>Actinomycetes</taxon>
        <taxon>Mycobacteriales</taxon>
        <taxon>Fodinicola</taxon>
    </lineage>
</organism>
<dbReference type="RefSeq" id="WP_344308658.1">
    <property type="nucleotide sequence ID" value="NZ_BAAANY010000007.1"/>
</dbReference>
<reference evidence="1 2" key="1">
    <citation type="journal article" date="2019" name="Int. J. Syst. Evol. Microbiol.">
        <title>The Global Catalogue of Microorganisms (GCM) 10K type strain sequencing project: providing services to taxonomists for standard genome sequencing and annotation.</title>
        <authorList>
            <consortium name="The Broad Institute Genomics Platform"/>
            <consortium name="The Broad Institute Genome Sequencing Center for Infectious Disease"/>
            <person name="Wu L."/>
            <person name="Ma J."/>
        </authorList>
    </citation>
    <scope>NUCLEOTIDE SEQUENCE [LARGE SCALE GENOMIC DNA]</scope>
    <source>
        <strain evidence="1 2">JCM 14718</strain>
    </source>
</reference>
<proteinExistence type="predicted"/>
<keyword evidence="2" id="KW-1185">Reference proteome</keyword>
<dbReference type="Proteomes" id="UP001500618">
    <property type="component" value="Unassembled WGS sequence"/>
</dbReference>